<comment type="subcellular location">
    <subcellularLocation>
        <location evidence="1">Cell membrane</location>
        <topology evidence="1">Multi-pass membrane protein</topology>
    </subcellularLocation>
</comment>
<evidence type="ECO:0000313" key="7">
    <source>
        <dbReference type="EMBL" id="SFP00877.1"/>
    </source>
</evidence>
<feature type="transmembrane region" description="Helical" evidence="5">
    <location>
        <begin position="184"/>
        <end position="208"/>
    </location>
</feature>
<feature type="transmembrane region" description="Helical" evidence="5">
    <location>
        <begin position="375"/>
        <end position="397"/>
    </location>
</feature>
<evidence type="ECO:0000256" key="2">
    <source>
        <dbReference type="ARBA" id="ARBA00022692"/>
    </source>
</evidence>
<keyword evidence="3 5" id="KW-1133">Transmembrane helix</keyword>
<sequence>MENLAAEAVPTVPPTTRRRSVVALFTGVALTNTAMTGATTAGTLVAAEAGAAEWSGLPSAAGVAGTAAGALGLGVLIARRGARPALLAAYALAVAGGVLAGIAAALGSLLALLAGLVLLGLGNAAALLSRYVAAELYPAARKGFGLSTVVWAGTVGAVVGPPLIAPTAAAAERVGLPPLSGPVLAAVVLMAAALAVTVALPATGAVVVREAGPPAAVGVLRRPAVLAPLTAMVAAQLAMVAVMTMTPVQLHHHGHGLDVVGWVLTAHILGMFALAPLSGRIADRWGGRVTIFAGIGTLAVASVTAMAAPTAHTSGLPLALFLLGYGWNLVFVGGSTLLSRDLPAERRSRVQGVVDAVVWGASALAGVSAGQLFGAGGYMLVAGVAGALAVAPLVLLARRPR</sequence>
<dbReference type="EMBL" id="FOWW01000001">
    <property type="protein sequence ID" value="SFP00877.1"/>
    <property type="molecule type" value="Genomic_DNA"/>
</dbReference>
<keyword evidence="4 5" id="KW-0472">Membrane</keyword>
<feature type="transmembrane region" description="Helical" evidence="5">
    <location>
        <begin position="144"/>
        <end position="164"/>
    </location>
</feature>
<evidence type="ECO:0000256" key="3">
    <source>
        <dbReference type="ARBA" id="ARBA00022989"/>
    </source>
</evidence>
<evidence type="ECO:0000256" key="5">
    <source>
        <dbReference type="SAM" id="Phobius"/>
    </source>
</evidence>
<dbReference type="InterPro" id="IPR020846">
    <property type="entry name" value="MFS_dom"/>
</dbReference>
<dbReference type="InterPro" id="IPR011701">
    <property type="entry name" value="MFS"/>
</dbReference>
<dbReference type="Proteomes" id="UP000198727">
    <property type="component" value="Unassembled WGS sequence"/>
</dbReference>
<evidence type="ECO:0000313" key="8">
    <source>
        <dbReference type="Proteomes" id="UP000198727"/>
    </source>
</evidence>
<dbReference type="Pfam" id="PF07690">
    <property type="entry name" value="MFS_1"/>
    <property type="match status" value="1"/>
</dbReference>
<feature type="transmembrane region" description="Helical" evidence="5">
    <location>
        <begin position="259"/>
        <end position="277"/>
    </location>
</feature>
<accession>A0A1I5LUP6</accession>
<feature type="transmembrane region" description="Helical" evidence="5">
    <location>
        <begin position="289"/>
        <end position="312"/>
    </location>
</feature>
<dbReference type="STRING" id="587909.SAMN05421810_101674"/>
<feature type="transmembrane region" description="Helical" evidence="5">
    <location>
        <begin position="229"/>
        <end position="247"/>
    </location>
</feature>
<feature type="transmembrane region" description="Helical" evidence="5">
    <location>
        <begin position="112"/>
        <end position="132"/>
    </location>
</feature>
<dbReference type="SUPFAM" id="SSF103473">
    <property type="entry name" value="MFS general substrate transporter"/>
    <property type="match status" value="1"/>
</dbReference>
<dbReference type="Gene3D" id="1.20.1250.20">
    <property type="entry name" value="MFS general substrate transporter like domains"/>
    <property type="match status" value="1"/>
</dbReference>
<dbReference type="AlphaFoldDB" id="A0A1I5LUP6"/>
<feature type="domain" description="Major facilitator superfamily (MFS) profile" evidence="6">
    <location>
        <begin position="20"/>
        <end position="401"/>
    </location>
</feature>
<protein>
    <submittedName>
        <fullName evidence="7">Predicted arabinose efflux permease, MFS family</fullName>
    </submittedName>
</protein>
<dbReference type="PANTHER" id="PTHR23534:SF1">
    <property type="entry name" value="MAJOR FACILITATOR SUPERFAMILY PROTEIN"/>
    <property type="match status" value="1"/>
</dbReference>
<evidence type="ECO:0000256" key="4">
    <source>
        <dbReference type="ARBA" id="ARBA00023136"/>
    </source>
</evidence>
<dbReference type="GO" id="GO:0005886">
    <property type="term" value="C:plasma membrane"/>
    <property type="evidence" value="ECO:0007669"/>
    <property type="project" value="UniProtKB-SubCell"/>
</dbReference>
<feature type="transmembrane region" description="Helical" evidence="5">
    <location>
        <begin position="350"/>
        <end position="369"/>
    </location>
</feature>
<evidence type="ECO:0000256" key="1">
    <source>
        <dbReference type="ARBA" id="ARBA00004651"/>
    </source>
</evidence>
<keyword evidence="8" id="KW-1185">Reference proteome</keyword>
<organism evidence="7 8">
    <name type="scientific">Amycolatopsis arida</name>
    <dbReference type="NCBI Taxonomy" id="587909"/>
    <lineage>
        <taxon>Bacteria</taxon>
        <taxon>Bacillati</taxon>
        <taxon>Actinomycetota</taxon>
        <taxon>Actinomycetes</taxon>
        <taxon>Pseudonocardiales</taxon>
        <taxon>Pseudonocardiaceae</taxon>
        <taxon>Amycolatopsis</taxon>
    </lineage>
</organism>
<keyword evidence="2 5" id="KW-0812">Transmembrane</keyword>
<evidence type="ECO:0000259" key="6">
    <source>
        <dbReference type="PROSITE" id="PS50850"/>
    </source>
</evidence>
<dbReference type="PANTHER" id="PTHR23534">
    <property type="entry name" value="MFS PERMEASE"/>
    <property type="match status" value="1"/>
</dbReference>
<name>A0A1I5LUP6_9PSEU</name>
<reference evidence="8" key="1">
    <citation type="submission" date="2016-10" db="EMBL/GenBank/DDBJ databases">
        <authorList>
            <person name="Varghese N."/>
            <person name="Submissions S."/>
        </authorList>
    </citation>
    <scope>NUCLEOTIDE SEQUENCE [LARGE SCALE GENOMIC DNA]</scope>
    <source>
        <strain evidence="8">CGMCC 4.5579</strain>
    </source>
</reference>
<dbReference type="OrthoDB" id="9776171at2"/>
<dbReference type="RefSeq" id="WP_092527655.1">
    <property type="nucleotide sequence ID" value="NZ_FOWW01000001.1"/>
</dbReference>
<gene>
    <name evidence="7" type="ORF">SAMN05421810_101674</name>
</gene>
<feature type="transmembrane region" description="Helical" evidence="5">
    <location>
        <begin position="59"/>
        <end position="78"/>
    </location>
</feature>
<dbReference type="InterPro" id="IPR036259">
    <property type="entry name" value="MFS_trans_sf"/>
</dbReference>
<feature type="transmembrane region" description="Helical" evidence="5">
    <location>
        <begin position="85"/>
        <end position="106"/>
    </location>
</feature>
<dbReference type="GO" id="GO:0022857">
    <property type="term" value="F:transmembrane transporter activity"/>
    <property type="evidence" value="ECO:0007669"/>
    <property type="project" value="InterPro"/>
</dbReference>
<dbReference type="PROSITE" id="PS50850">
    <property type="entry name" value="MFS"/>
    <property type="match status" value="1"/>
</dbReference>
<feature type="transmembrane region" description="Helical" evidence="5">
    <location>
        <begin position="318"/>
        <end position="338"/>
    </location>
</feature>
<proteinExistence type="predicted"/>
<feature type="transmembrane region" description="Helical" evidence="5">
    <location>
        <begin position="21"/>
        <end position="47"/>
    </location>
</feature>